<sequence length="47" mass="4705">MLADRGQAELVATGPRRYRATATTGDALNGGASAAPTARRPAAPAPK</sequence>
<feature type="compositionally biased region" description="Low complexity" evidence="1">
    <location>
        <begin position="32"/>
        <end position="47"/>
    </location>
</feature>
<evidence type="ECO:0000313" key="2">
    <source>
        <dbReference type="EMBL" id="NEA25070.1"/>
    </source>
</evidence>
<name>A0A6L9QHR4_9ACTN</name>
<evidence type="ECO:0000313" key="3">
    <source>
        <dbReference type="Proteomes" id="UP000475532"/>
    </source>
</evidence>
<feature type="region of interest" description="Disordered" evidence="1">
    <location>
        <begin position="1"/>
        <end position="47"/>
    </location>
</feature>
<gene>
    <name evidence="2" type="ORF">G3I70_21660</name>
</gene>
<reference evidence="2 3" key="1">
    <citation type="submission" date="2020-01" db="EMBL/GenBank/DDBJ databases">
        <title>Insect and environment-associated Actinomycetes.</title>
        <authorList>
            <person name="Currrie C."/>
            <person name="Chevrette M."/>
            <person name="Carlson C."/>
            <person name="Stubbendieck R."/>
            <person name="Wendt-Pienkowski E."/>
        </authorList>
    </citation>
    <scope>NUCLEOTIDE SEQUENCE [LARGE SCALE GENOMIC DNA]</scope>
    <source>
        <strain evidence="2 3">SID10258</strain>
    </source>
</reference>
<dbReference type="AlphaFoldDB" id="A0A6L9QHR4"/>
<dbReference type="EMBL" id="JAAGLI010000563">
    <property type="protein sequence ID" value="NEA25070.1"/>
    <property type="molecule type" value="Genomic_DNA"/>
</dbReference>
<evidence type="ECO:0000256" key="1">
    <source>
        <dbReference type="SAM" id="MobiDB-lite"/>
    </source>
</evidence>
<proteinExistence type="predicted"/>
<comment type="caution">
    <text evidence="2">The sequence shown here is derived from an EMBL/GenBank/DDBJ whole genome shotgun (WGS) entry which is preliminary data.</text>
</comment>
<organism evidence="2 3">
    <name type="scientific">Actinomadura bangladeshensis</name>
    <dbReference type="NCBI Taxonomy" id="453573"/>
    <lineage>
        <taxon>Bacteria</taxon>
        <taxon>Bacillati</taxon>
        <taxon>Actinomycetota</taxon>
        <taxon>Actinomycetes</taxon>
        <taxon>Streptosporangiales</taxon>
        <taxon>Thermomonosporaceae</taxon>
        <taxon>Actinomadura</taxon>
    </lineage>
</organism>
<accession>A0A6L9QHR4</accession>
<protein>
    <submittedName>
        <fullName evidence="2">AAA family ATPase</fullName>
    </submittedName>
</protein>
<feature type="non-terminal residue" evidence="2">
    <location>
        <position position="47"/>
    </location>
</feature>
<dbReference type="Proteomes" id="UP000475532">
    <property type="component" value="Unassembled WGS sequence"/>
</dbReference>